<dbReference type="InterPro" id="IPR028081">
    <property type="entry name" value="Leu-bd"/>
</dbReference>
<sequence>MKTRIRASLAGGCLLAVGMLTTAMAQVRVGVILPLSGPSATIGEDVRRAVELAVEDINKAGGIKGQRFEAIIEDSAGNPTTGLGAARKLISVDKVPVVLGEYSSGITLPMAQYVVGENTVHINIASTSVKVRELGASSFNLVGLEDRGGEFAAKDSYAVGLRKVAIIAPNNAHGQGTAHAFRTEFARLGGEVIGEVLYTAGQPSYRRELQQLDRRKPDGYVYTAYGQEAAIINREARDLGLRSKPWYAILLSNAISDTPPDIAQGQIGMELGSFQGQVGQDYAAAFQNKYKGPVRSSFSGYAYDGIRIAARAMDSAASTNPEDIRKALVALGKQGYTGVTGEIRFDDKGQRVEPPYARLKYEDGKVVAR</sequence>
<dbReference type="InterPro" id="IPR051010">
    <property type="entry name" value="BCAA_transport"/>
</dbReference>
<dbReference type="Proteomes" id="UP000509782">
    <property type="component" value="Chromosome"/>
</dbReference>
<dbReference type="PRINTS" id="PR00337">
    <property type="entry name" value="LEUILEVALBP"/>
</dbReference>
<evidence type="ECO:0000256" key="3">
    <source>
        <dbReference type="ARBA" id="ARBA00022729"/>
    </source>
</evidence>
<protein>
    <submittedName>
        <fullName evidence="6">ABC transporter substrate-binding protein</fullName>
    </submittedName>
</protein>
<evidence type="ECO:0000313" key="7">
    <source>
        <dbReference type="Proteomes" id="UP000509782"/>
    </source>
</evidence>
<dbReference type="PANTHER" id="PTHR30483">
    <property type="entry name" value="LEUCINE-SPECIFIC-BINDING PROTEIN"/>
    <property type="match status" value="1"/>
</dbReference>
<reference evidence="6 7" key="1">
    <citation type="submission" date="2020-05" db="EMBL/GenBank/DDBJ databases">
        <title>FDA dAtabase for Regulatory Grade micrObial Sequences (FDA-ARGOS): Supporting development and validation of Infectious Disease Dx tests.</title>
        <authorList>
            <person name="Sproer C."/>
            <person name="Gronow S."/>
            <person name="Severitt S."/>
            <person name="Schroder I."/>
            <person name="Tallon L."/>
            <person name="Sadzewicz L."/>
            <person name="Zhao X."/>
            <person name="Vavikolanu K."/>
            <person name="Mehta A."/>
            <person name="Aluvathingal J."/>
            <person name="Nadendla S."/>
            <person name="Myers T."/>
            <person name="Yan Y."/>
            <person name="Sichtig H."/>
        </authorList>
    </citation>
    <scope>NUCLEOTIDE SEQUENCE [LARGE SCALE GENOMIC DNA]</scope>
    <source>
        <strain evidence="6 7">FDAARGOS_787</strain>
    </source>
</reference>
<evidence type="ECO:0000256" key="1">
    <source>
        <dbReference type="ARBA" id="ARBA00010062"/>
    </source>
</evidence>
<evidence type="ECO:0000313" key="6">
    <source>
        <dbReference type="EMBL" id="QKQ46177.1"/>
    </source>
</evidence>
<dbReference type="AlphaFoldDB" id="A0A6J5AUI6"/>
<evidence type="ECO:0000259" key="5">
    <source>
        <dbReference type="Pfam" id="PF13458"/>
    </source>
</evidence>
<dbReference type="Pfam" id="PF13458">
    <property type="entry name" value="Peripla_BP_6"/>
    <property type="match status" value="1"/>
</dbReference>
<organism evidence="6 7">
    <name type="scientific">Achromobacter denitrificans</name>
    <name type="common">Alcaligenes denitrificans</name>
    <dbReference type="NCBI Taxonomy" id="32002"/>
    <lineage>
        <taxon>Bacteria</taxon>
        <taxon>Pseudomonadati</taxon>
        <taxon>Pseudomonadota</taxon>
        <taxon>Betaproteobacteria</taxon>
        <taxon>Burkholderiales</taxon>
        <taxon>Alcaligenaceae</taxon>
        <taxon>Achromobacter</taxon>
    </lineage>
</organism>
<dbReference type="RefSeq" id="WP_062682075.1">
    <property type="nucleotide sequence ID" value="NZ_CADIJN010000007.1"/>
</dbReference>
<evidence type="ECO:0000256" key="4">
    <source>
        <dbReference type="ARBA" id="ARBA00022970"/>
    </source>
</evidence>
<gene>
    <name evidence="6" type="ORF">FOC81_05535</name>
</gene>
<dbReference type="PANTHER" id="PTHR30483:SF6">
    <property type="entry name" value="PERIPLASMIC BINDING PROTEIN OF ABC TRANSPORTER FOR NATURAL AMINO ACIDS"/>
    <property type="match status" value="1"/>
</dbReference>
<dbReference type="SUPFAM" id="SSF53822">
    <property type="entry name" value="Periplasmic binding protein-like I"/>
    <property type="match status" value="1"/>
</dbReference>
<proteinExistence type="inferred from homology"/>
<dbReference type="GO" id="GO:0006865">
    <property type="term" value="P:amino acid transport"/>
    <property type="evidence" value="ECO:0007669"/>
    <property type="project" value="UniProtKB-KW"/>
</dbReference>
<evidence type="ECO:0000256" key="2">
    <source>
        <dbReference type="ARBA" id="ARBA00022448"/>
    </source>
</evidence>
<keyword evidence="4" id="KW-0029">Amino-acid transport</keyword>
<dbReference type="GeneID" id="92845044"/>
<comment type="similarity">
    <text evidence="1">Belongs to the leucine-binding protein family.</text>
</comment>
<name>A0A6J5AUI6_ACHDE</name>
<keyword evidence="2" id="KW-0813">Transport</keyword>
<dbReference type="InterPro" id="IPR000709">
    <property type="entry name" value="Leu_Ile_Val-bd"/>
</dbReference>
<accession>A0A6J5AUI6</accession>
<dbReference type="EMBL" id="CP054569">
    <property type="protein sequence ID" value="QKQ46177.1"/>
    <property type="molecule type" value="Genomic_DNA"/>
</dbReference>
<dbReference type="InterPro" id="IPR028082">
    <property type="entry name" value="Peripla_BP_I"/>
</dbReference>
<keyword evidence="3" id="KW-0732">Signal</keyword>
<feature type="domain" description="Leucine-binding protein" evidence="5">
    <location>
        <begin position="26"/>
        <end position="363"/>
    </location>
</feature>
<dbReference type="CDD" id="cd06346">
    <property type="entry name" value="PBP1_ABC_ligand_binding-like"/>
    <property type="match status" value="1"/>
</dbReference>
<dbReference type="Gene3D" id="3.40.50.2300">
    <property type="match status" value="2"/>
</dbReference>